<keyword evidence="4 10" id="KW-0808">Transferase</keyword>
<dbReference type="PANTHER" id="PTHR30040:SF2">
    <property type="entry name" value="FAD:PROTEIN FMN TRANSFERASE"/>
    <property type="match status" value="1"/>
</dbReference>
<keyword evidence="7 10" id="KW-0460">Magnesium</keyword>
<feature type="binding site" evidence="11">
    <location>
        <position position="185"/>
    </location>
    <ligand>
        <name>Mg(2+)</name>
        <dbReference type="ChEBI" id="CHEBI:18420"/>
    </ligand>
</feature>
<dbReference type="Gene3D" id="3.10.520.10">
    <property type="entry name" value="ApbE-like domains"/>
    <property type="match status" value="1"/>
</dbReference>
<keyword evidence="3 10" id="KW-0285">Flavoprotein</keyword>
<proteinExistence type="inferred from homology"/>
<dbReference type="InterPro" id="IPR003374">
    <property type="entry name" value="ApbE-like_sf"/>
</dbReference>
<organism evidence="12 13">
    <name type="scientific">Candidatus Glassbacteria bacterium RIFCSPLOWO2_12_FULL_58_11</name>
    <dbReference type="NCBI Taxonomy" id="1817867"/>
    <lineage>
        <taxon>Bacteria</taxon>
        <taxon>Candidatus Glassiibacteriota</taxon>
    </lineage>
</organism>
<evidence type="ECO:0000256" key="1">
    <source>
        <dbReference type="ARBA" id="ARBA00011955"/>
    </source>
</evidence>
<keyword evidence="5 10" id="KW-0479">Metal-binding</keyword>
<feature type="binding site" evidence="11">
    <location>
        <position position="300"/>
    </location>
    <ligand>
        <name>Mg(2+)</name>
        <dbReference type="ChEBI" id="CHEBI:18420"/>
    </ligand>
</feature>
<dbReference type="PIRSF" id="PIRSF006268">
    <property type="entry name" value="ApbE"/>
    <property type="match status" value="1"/>
</dbReference>
<dbReference type="GO" id="GO:0046872">
    <property type="term" value="F:metal ion binding"/>
    <property type="evidence" value="ECO:0007669"/>
    <property type="project" value="UniProtKB-UniRule"/>
</dbReference>
<comment type="similarity">
    <text evidence="10">Belongs to the ApbE family.</text>
</comment>
<evidence type="ECO:0000256" key="11">
    <source>
        <dbReference type="PIRSR" id="PIRSR006268-2"/>
    </source>
</evidence>
<sequence>MTRLIFLLLLVSIVAGIKVFGTKFMHREDGSTAGYAFDSFVMGSVMTVTIRDPDKALAEKGAALVLDEVHRITGIFDPHNPGSEISRLNNSPRDGVPLTIGADMSLVLSEALRIRDASGGLFDPALGELINLWGFNSESAKHELPDSARIKALGDSLRWGAGIRLGENGKTVILEPETGRLDLGAIIAGYAVDRSVALLRQNGIRNALINLTGEIGVLGVGSNGRSWRVGVQHPRKSASHLGVIEQVEGLFVATSGDYERYFVREGRRYHHILDPRTGYSAKEGAAISVTVIASSCIVADAASTAAFVLGPESGVKFLDSLGCQGLIVYAADGDTESGKLAYRATEGFLRIMKPDLEGLPIL</sequence>
<evidence type="ECO:0000256" key="10">
    <source>
        <dbReference type="PIRNR" id="PIRNR006268"/>
    </source>
</evidence>
<evidence type="ECO:0000256" key="2">
    <source>
        <dbReference type="ARBA" id="ARBA00016337"/>
    </source>
</evidence>
<accession>A0A1F5YP28</accession>
<dbReference type="SUPFAM" id="SSF143631">
    <property type="entry name" value="ApbE-like"/>
    <property type="match status" value="1"/>
</dbReference>
<gene>
    <name evidence="12" type="ORF">A3F83_08625</name>
</gene>
<protein>
    <recommendedName>
        <fullName evidence="2 10">FAD:protein FMN transferase</fullName>
        <ecNumber evidence="1 10">2.7.1.180</ecNumber>
    </recommendedName>
    <alternativeName>
        <fullName evidence="8 10">Flavin transferase</fullName>
    </alternativeName>
</protein>
<evidence type="ECO:0000256" key="7">
    <source>
        <dbReference type="ARBA" id="ARBA00022842"/>
    </source>
</evidence>
<reference evidence="12 13" key="1">
    <citation type="journal article" date="2016" name="Nat. Commun.">
        <title>Thousands of microbial genomes shed light on interconnected biogeochemical processes in an aquifer system.</title>
        <authorList>
            <person name="Anantharaman K."/>
            <person name="Brown C.T."/>
            <person name="Hug L.A."/>
            <person name="Sharon I."/>
            <person name="Castelle C.J."/>
            <person name="Probst A.J."/>
            <person name="Thomas B.C."/>
            <person name="Singh A."/>
            <person name="Wilkins M.J."/>
            <person name="Karaoz U."/>
            <person name="Brodie E.L."/>
            <person name="Williams K.H."/>
            <person name="Hubbard S.S."/>
            <person name="Banfield J.F."/>
        </authorList>
    </citation>
    <scope>NUCLEOTIDE SEQUENCE [LARGE SCALE GENOMIC DNA]</scope>
</reference>
<keyword evidence="6 10" id="KW-0274">FAD</keyword>
<dbReference type="Proteomes" id="UP000179129">
    <property type="component" value="Unassembled WGS sequence"/>
</dbReference>
<dbReference type="EMBL" id="MFIX01000200">
    <property type="protein sequence ID" value="OGG01961.1"/>
    <property type="molecule type" value="Genomic_DNA"/>
</dbReference>
<dbReference type="GO" id="GO:0016740">
    <property type="term" value="F:transferase activity"/>
    <property type="evidence" value="ECO:0007669"/>
    <property type="project" value="UniProtKB-UniRule"/>
</dbReference>
<evidence type="ECO:0000256" key="6">
    <source>
        <dbReference type="ARBA" id="ARBA00022827"/>
    </source>
</evidence>
<evidence type="ECO:0000313" key="12">
    <source>
        <dbReference type="EMBL" id="OGG01961.1"/>
    </source>
</evidence>
<dbReference type="EC" id="2.7.1.180" evidence="1 10"/>
<dbReference type="InterPro" id="IPR024932">
    <property type="entry name" value="ApbE"/>
</dbReference>
<evidence type="ECO:0000256" key="8">
    <source>
        <dbReference type="ARBA" id="ARBA00031306"/>
    </source>
</evidence>
<dbReference type="PANTHER" id="PTHR30040">
    <property type="entry name" value="THIAMINE BIOSYNTHESIS LIPOPROTEIN APBE"/>
    <property type="match status" value="1"/>
</dbReference>
<evidence type="ECO:0000256" key="5">
    <source>
        <dbReference type="ARBA" id="ARBA00022723"/>
    </source>
</evidence>
<comment type="cofactor">
    <cofactor evidence="11">
        <name>Mg(2+)</name>
        <dbReference type="ChEBI" id="CHEBI:18420"/>
    </cofactor>
    <cofactor evidence="11">
        <name>Mn(2+)</name>
        <dbReference type="ChEBI" id="CHEBI:29035"/>
    </cofactor>
    <text evidence="11">Magnesium. Can also use manganese.</text>
</comment>
<evidence type="ECO:0000256" key="3">
    <source>
        <dbReference type="ARBA" id="ARBA00022630"/>
    </source>
</evidence>
<name>A0A1F5YP28_9BACT</name>
<evidence type="ECO:0000256" key="9">
    <source>
        <dbReference type="ARBA" id="ARBA00048540"/>
    </source>
</evidence>
<feature type="binding site" evidence="11">
    <location>
        <position position="304"/>
    </location>
    <ligand>
        <name>Mg(2+)</name>
        <dbReference type="ChEBI" id="CHEBI:18420"/>
    </ligand>
</feature>
<comment type="caution">
    <text evidence="12">The sequence shown here is derived from an EMBL/GenBank/DDBJ whole genome shotgun (WGS) entry which is preliminary data.</text>
</comment>
<evidence type="ECO:0000256" key="4">
    <source>
        <dbReference type="ARBA" id="ARBA00022679"/>
    </source>
</evidence>
<dbReference type="Pfam" id="PF02424">
    <property type="entry name" value="ApbE"/>
    <property type="match status" value="1"/>
</dbReference>
<evidence type="ECO:0000313" key="13">
    <source>
        <dbReference type="Proteomes" id="UP000179129"/>
    </source>
</evidence>
<comment type="catalytic activity">
    <reaction evidence="9 10">
        <text>L-threonyl-[protein] + FAD = FMN-L-threonyl-[protein] + AMP + H(+)</text>
        <dbReference type="Rhea" id="RHEA:36847"/>
        <dbReference type="Rhea" id="RHEA-COMP:11060"/>
        <dbReference type="Rhea" id="RHEA-COMP:11061"/>
        <dbReference type="ChEBI" id="CHEBI:15378"/>
        <dbReference type="ChEBI" id="CHEBI:30013"/>
        <dbReference type="ChEBI" id="CHEBI:57692"/>
        <dbReference type="ChEBI" id="CHEBI:74257"/>
        <dbReference type="ChEBI" id="CHEBI:456215"/>
        <dbReference type="EC" id="2.7.1.180"/>
    </reaction>
</comment>
<dbReference type="STRING" id="1817867.A3F83_08625"/>
<dbReference type="AlphaFoldDB" id="A0A1F5YP28"/>